<dbReference type="Gene3D" id="1.25.10.10">
    <property type="entry name" value="Leucine-rich Repeat Variant"/>
    <property type="match status" value="1"/>
</dbReference>
<dbReference type="Proteomes" id="UP000716291">
    <property type="component" value="Unassembled WGS sequence"/>
</dbReference>
<evidence type="ECO:0000313" key="2">
    <source>
        <dbReference type="Proteomes" id="UP000716291"/>
    </source>
</evidence>
<proteinExistence type="predicted"/>
<organism evidence="1 2">
    <name type="scientific">Rhizopus oryzae</name>
    <name type="common">Mucormycosis agent</name>
    <name type="synonym">Rhizopus arrhizus var. delemar</name>
    <dbReference type="NCBI Taxonomy" id="64495"/>
    <lineage>
        <taxon>Eukaryota</taxon>
        <taxon>Fungi</taxon>
        <taxon>Fungi incertae sedis</taxon>
        <taxon>Mucoromycota</taxon>
        <taxon>Mucoromycotina</taxon>
        <taxon>Mucoromycetes</taxon>
        <taxon>Mucorales</taxon>
        <taxon>Mucorineae</taxon>
        <taxon>Rhizopodaceae</taxon>
        <taxon>Rhizopus</taxon>
    </lineage>
</organism>
<protein>
    <submittedName>
        <fullName evidence="1">Uncharacterized protein</fullName>
    </submittedName>
</protein>
<keyword evidence="2" id="KW-1185">Reference proteome</keyword>
<evidence type="ECO:0000313" key="1">
    <source>
        <dbReference type="EMBL" id="KAG1314825.1"/>
    </source>
</evidence>
<dbReference type="OrthoDB" id="10254310at2759"/>
<sequence>MIEDTVERYTNVLLDLINISMSYIMSYPVNILRNNADDLINVFVDNFKEKNAKTATAECDNVGIRDRAYVYWHLLSTYPQAAKAVVLILTSVYHKSAETFIAGKKFDAGNLFYRHMEDEDINIPSPQIQATIKNNDIGNLLDLDWDEPTDEVPTSPILMDRNQHR</sequence>
<comment type="caution">
    <text evidence="1">The sequence shown here is derived from an EMBL/GenBank/DDBJ whole genome shotgun (WGS) entry which is preliminary data.</text>
</comment>
<dbReference type="InterPro" id="IPR011989">
    <property type="entry name" value="ARM-like"/>
</dbReference>
<dbReference type="AlphaFoldDB" id="A0A9P6XJ02"/>
<gene>
    <name evidence="1" type="ORF">G6F64_001161</name>
</gene>
<dbReference type="EMBL" id="JAANQT010000084">
    <property type="protein sequence ID" value="KAG1314825.1"/>
    <property type="molecule type" value="Genomic_DNA"/>
</dbReference>
<accession>A0A9P6XJ02</accession>
<reference evidence="1" key="1">
    <citation type="journal article" date="2020" name="Microb. Genom.">
        <title>Genetic diversity of clinical and environmental Mucorales isolates obtained from an investigation of mucormycosis cases among solid organ transplant recipients.</title>
        <authorList>
            <person name="Nguyen M.H."/>
            <person name="Kaul D."/>
            <person name="Muto C."/>
            <person name="Cheng S.J."/>
            <person name="Richter R.A."/>
            <person name="Bruno V.M."/>
            <person name="Liu G."/>
            <person name="Beyhan S."/>
            <person name="Sundermann A.J."/>
            <person name="Mounaud S."/>
            <person name="Pasculle A.W."/>
            <person name="Nierman W.C."/>
            <person name="Driscoll E."/>
            <person name="Cumbie R."/>
            <person name="Clancy C.J."/>
            <person name="Dupont C.L."/>
        </authorList>
    </citation>
    <scope>NUCLEOTIDE SEQUENCE</scope>
    <source>
        <strain evidence="1">GL11</strain>
    </source>
</reference>
<name>A0A9P6XJ02_RHIOR</name>